<dbReference type="GO" id="GO:0006626">
    <property type="term" value="P:protein targeting to mitochondrion"/>
    <property type="evidence" value="ECO:0007669"/>
    <property type="project" value="TreeGrafter"/>
</dbReference>
<dbReference type="Pfam" id="PF13417">
    <property type="entry name" value="GST_N_3"/>
    <property type="match status" value="1"/>
</dbReference>
<dbReference type="GO" id="GO:0000266">
    <property type="term" value="P:mitochondrial fission"/>
    <property type="evidence" value="ECO:0007669"/>
    <property type="project" value="TreeGrafter"/>
</dbReference>
<dbReference type="InterPro" id="IPR004045">
    <property type="entry name" value="Glutathione_S-Trfase_N"/>
</dbReference>
<reference evidence="5" key="1">
    <citation type="journal article" date="2023" name="PLoS Negl. Trop. Dis.">
        <title>A genome sequence for Biomphalaria pfeifferi, the major vector snail for the human-infecting parasite Schistosoma mansoni.</title>
        <authorList>
            <person name="Bu L."/>
            <person name="Lu L."/>
            <person name="Laidemitt M.R."/>
            <person name="Zhang S.M."/>
            <person name="Mutuku M."/>
            <person name="Mkoji G."/>
            <person name="Steinauer M."/>
            <person name="Loker E.S."/>
        </authorList>
    </citation>
    <scope>NUCLEOTIDE SEQUENCE</scope>
    <source>
        <strain evidence="5">KasaAsao</strain>
    </source>
</reference>
<dbReference type="Proteomes" id="UP001233172">
    <property type="component" value="Unassembled WGS sequence"/>
</dbReference>
<evidence type="ECO:0000256" key="1">
    <source>
        <dbReference type="ARBA" id="ARBA00007409"/>
    </source>
</evidence>
<dbReference type="GO" id="GO:0005741">
    <property type="term" value="C:mitochondrial outer membrane"/>
    <property type="evidence" value="ECO:0007669"/>
    <property type="project" value="TreeGrafter"/>
</dbReference>
<organism evidence="5 6">
    <name type="scientific">Biomphalaria pfeifferi</name>
    <name type="common">Bloodfluke planorb</name>
    <name type="synonym">Freshwater snail</name>
    <dbReference type="NCBI Taxonomy" id="112525"/>
    <lineage>
        <taxon>Eukaryota</taxon>
        <taxon>Metazoa</taxon>
        <taxon>Spiralia</taxon>
        <taxon>Lophotrochozoa</taxon>
        <taxon>Mollusca</taxon>
        <taxon>Gastropoda</taxon>
        <taxon>Heterobranchia</taxon>
        <taxon>Euthyneura</taxon>
        <taxon>Panpulmonata</taxon>
        <taxon>Hygrophila</taxon>
        <taxon>Lymnaeoidea</taxon>
        <taxon>Planorbidae</taxon>
        <taxon>Biomphalaria</taxon>
    </lineage>
</organism>
<evidence type="ECO:0000259" key="4">
    <source>
        <dbReference type="PROSITE" id="PS50404"/>
    </source>
</evidence>
<dbReference type="InterPro" id="IPR036249">
    <property type="entry name" value="Thioredoxin-like_sf"/>
</dbReference>
<dbReference type="PANTHER" id="PTHR44188">
    <property type="entry name" value="GDAP1, ISOFORM A"/>
    <property type="match status" value="1"/>
</dbReference>
<dbReference type="Gene3D" id="1.20.1050.10">
    <property type="match status" value="1"/>
</dbReference>
<dbReference type="CDD" id="cd00570">
    <property type="entry name" value="GST_N_family"/>
    <property type="match status" value="1"/>
</dbReference>
<dbReference type="SUPFAM" id="SSF47616">
    <property type="entry name" value="GST C-terminal domain-like"/>
    <property type="match status" value="1"/>
</dbReference>
<comment type="similarity">
    <text evidence="1">Belongs to the GST superfamily.</text>
</comment>
<dbReference type="InterPro" id="IPR036282">
    <property type="entry name" value="Glutathione-S-Trfase_C_sf"/>
</dbReference>
<name>A0AAD8EYT6_BIOPF</name>
<keyword evidence="3" id="KW-0812">Transmembrane</keyword>
<sequence length="313" mass="35628">MASLPSELYYWPSSFYSQKVLLALHEKKVNYKSRIVNLFEHEVNEPWFVRLNPNGQVPLLKLGDKFISQSDSIIDAVDQLNNAPVLVPDSSTPEGQLTKQWRAKLDSFNVEGLTFGVLLNPELAVDEIKVPSFYRMTKEEFRVKSCKSVERLEKLRAQYPELKEAYDIKIERYKKRGTSMFEKSDTVAFMEVLEKLLDEVEEQLRKSRSENIIEHWLCGPRYTAADITLCVLLGRLVSIGLLSKYLDPAKRPALIEYWNQARQRPSVQKGIMGVKSAVLWYQVRKALKKVVAGAAVAGGVVAIGVMIGQKYKA</sequence>
<feature type="transmembrane region" description="Helical" evidence="3">
    <location>
        <begin position="290"/>
        <end position="308"/>
    </location>
</feature>
<proteinExistence type="inferred from homology"/>
<keyword evidence="2" id="KW-0175">Coiled coil</keyword>
<accession>A0AAD8EYT6</accession>
<feature type="domain" description="GST N-terminal" evidence="4">
    <location>
        <begin position="4"/>
        <end position="85"/>
    </location>
</feature>
<keyword evidence="3" id="KW-1133">Transmembrane helix</keyword>
<keyword evidence="6" id="KW-1185">Reference proteome</keyword>
<dbReference type="SUPFAM" id="SSF52833">
    <property type="entry name" value="Thioredoxin-like"/>
    <property type="match status" value="1"/>
</dbReference>
<evidence type="ECO:0000256" key="2">
    <source>
        <dbReference type="SAM" id="Coils"/>
    </source>
</evidence>
<feature type="coiled-coil region" evidence="2">
    <location>
        <begin position="152"/>
        <end position="210"/>
    </location>
</feature>
<dbReference type="PROSITE" id="PS50404">
    <property type="entry name" value="GST_NTER"/>
    <property type="match status" value="1"/>
</dbReference>
<dbReference type="PANTHER" id="PTHR44188:SF1">
    <property type="entry name" value="GDAP1, ISOFORM A"/>
    <property type="match status" value="1"/>
</dbReference>
<comment type="caution">
    <text evidence="5">The sequence shown here is derived from an EMBL/GenBank/DDBJ whole genome shotgun (WGS) entry which is preliminary data.</text>
</comment>
<dbReference type="Gene3D" id="3.40.30.10">
    <property type="entry name" value="Glutaredoxin"/>
    <property type="match status" value="1"/>
</dbReference>
<dbReference type="EMBL" id="JASAOG010000188">
    <property type="protein sequence ID" value="KAK0045005.1"/>
    <property type="molecule type" value="Genomic_DNA"/>
</dbReference>
<dbReference type="AlphaFoldDB" id="A0AAD8EYT6"/>
<dbReference type="Pfam" id="PF13410">
    <property type="entry name" value="GST_C_2"/>
    <property type="match status" value="1"/>
</dbReference>
<evidence type="ECO:0000256" key="3">
    <source>
        <dbReference type="SAM" id="Phobius"/>
    </source>
</evidence>
<dbReference type="GO" id="GO:0008053">
    <property type="term" value="P:mitochondrial fusion"/>
    <property type="evidence" value="ECO:0007669"/>
    <property type="project" value="TreeGrafter"/>
</dbReference>
<evidence type="ECO:0000313" key="6">
    <source>
        <dbReference type="Proteomes" id="UP001233172"/>
    </source>
</evidence>
<gene>
    <name evidence="5" type="ORF">Bpfe_025583</name>
</gene>
<reference evidence="5" key="2">
    <citation type="submission" date="2023-04" db="EMBL/GenBank/DDBJ databases">
        <authorList>
            <person name="Bu L."/>
            <person name="Lu L."/>
            <person name="Laidemitt M.R."/>
            <person name="Zhang S.M."/>
            <person name="Mutuku M."/>
            <person name="Mkoji G."/>
            <person name="Steinauer M."/>
            <person name="Loker E.S."/>
        </authorList>
    </citation>
    <scope>NUCLEOTIDE SEQUENCE</scope>
    <source>
        <strain evidence="5">KasaAsao</strain>
        <tissue evidence="5">Whole Snail</tissue>
    </source>
</reference>
<keyword evidence="3" id="KW-0472">Membrane</keyword>
<protein>
    <submittedName>
        <fullName evidence="5">Ganglioside-induced differentiation-associated protein 1</fullName>
    </submittedName>
</protein>
<evidence type="ECO:0000313" key="5">
    <source>
        <dbReference type="EMBL" id="KAK0045005.1"/>
    </source>
</evidence>